<dbReference type="Proteomes" id="UP001145114">
    <property type="component" value="Unassembled WGS sequence"/>
</dbReference>
<sequence>MKTSSTPHVVPLSSSPAPPLRNNNSSSNSNSRPSPPPTLGQLYQKSPYRRLPSGWLSRRSEGGLVKLWRRRWFVLSGSSLYYFHSDHPNEVAAGAYDLHLFHKISTEYEYKKQPFVFCLSTSERSSLYKDSLSLAQIRFYNMRPANPPLSSQNNNASGGNSSSDVLLAAPDETEMLHWVNVLTQTIVDLETRSILPRRAPPPSGFTLNSNNSTSTFSLPHKDSTLSVESDPCCPGLNARQSMPPQGAKRSFNSQHLTSHTNQSSSHSHHHQQQPHNRKLRKNRSIFSFDIRSSSTKSSSSKQPPVPSSTQSVSENVADATATAAAVASPVKSTGAIAASKSRLFGLISTTSLHALMVPTGGDVTSAGASPRSSHNNSSVTLVPDQLLLKSNGGAAASGGANNISSNHGRCGSGSSRNSSSATSSSLAQNTACITNDILNSLPVLRMQDLM</sequence>
<reference evidence="1" key="1">
    <citation type="submission" date="2022-06" db="EMBL/GenBank/DDBJ databases">
        <title>Phylogenomic reconstructions and comparative analyses of Kickxellomycotina fungi.</title>
        <authorList>
            <person name="Reynolds N.K."/>
            <person name="Stajich J.E."/>
            <person name="Barry K."/>
            <person name="Grigoriev I.V."/>
            <person name="Crous P."/>
            <person name="Smith M.E."/>
        </authorList>
    </citation>
    <scope>NUCLEOTIDE SEQUENCE</scope>
    <source>
        <strain evidence="1">RSA 2271</strain>
    </source>
</reference>
<evidence type="ECO:0000313" key="1">
    <source>
        <dbReference type="EMBL" id="KAJ1675953.1"/>
    </source>
</evidence>
<comment type="caution">
    <text evidence="1">The sequence shown here is derived from an EMBL/GenBank/DDBJ whole genome shotgun (WGS) entry which is preliminary data.</text>
</comment>
<protein>
    <submittedName>
        <fullName evidence="1">Uncharacterized protein</fullName>
    </submittedName>
</protein>
<organism evidence="1 2">
    <name type="scientific">Spiromyces aspiralis</name>
    <dbReference type="NCBI Taxonomy" id="68401"/>
    <lineage>
        <taxon>Eukaryota</taxon>
        <taxon>Fungi</taxon>
        <taxon>Fungi incertae sedis</taxon>
        <taxon>Zoopagomycota</taxon>
        <taxon>Kickxellomycotina</taxon>
        <taxon>Kickxellomycetes</taxon>
        <taxon>Kickxellales</taxon>
        <taxon>Kickxellaceae</taxon>
        <taxon>Spiromyces</taxon>
    </lineage>
</organism>
<keyword evidence="2" id="KW-1185">Reference proteome</keyword>
<accession>A0ACC1HLC1</accession>
<name>A0ACC1HLC1_9FUNG</name>
<proteinExistence type="predicted"/>
<evidence type="ECO:0000313" key="2">
    <source>
        <dbReference type="Proteomes" id="UP001145114"/>
    </source>
</evidence>
<gene>
    <name evidence="1" type="ORF">EV182_000246</name>
</gene>
<dbReference type="EMBL" id="JAMZIH010005149">
    <property type="protein sequence ID" value="KAJ1675953.1"/>
    <property type="molecule type" value="Genomic_DNA"/>
</dbReference>